<sequence length="185" mass="20775">MLFFIPAPEQGAARYFKIYQIPNHFAPNLRLYLPANKIMMKKTHFVLVLSCLLMFACKKESSTTFPSDESMVGAWEIREITNVATGEVESFPEGPQGLIFNSSAYADAIEIRSNGNFATYYQSSGPHGTDRVDGTWTLLKNQTLKFDIQIGPGETILLPIIDLRADSLFLQDISNGEDIIYKLVR</sequence>
<gene>
    <name evidence="1" type="ORF">CRP01_28005</name>
</gene>
<organism evidence="1 2">
    <name type="scientific">Flavilitoribacter nigricans (strain ATCC 23147 / DSM 23189 / NBRC 102662 / NCIMB 1420 / SS-2)</name>
    <name type="common">Lewinella nigricans</name>
    <dbReference type="NCBI Taxonomy" id="1122177"/>
    <lineage>
        <taxon>Bacteria</taxon>
        <taxon>Pseudomonadati</taxon>
        <taxon>Bacteroidota</taxon>
        <taxon>Saprospiria</taxon>
        <taxon>Saprospirales</taxon>
        <taxon>Lewinellaceae</taxon>
        <taxon>Flavilitoribacter</taxon>
    </lineage>
</organism>
<protein>
    <recommendedName>
        <fullName evidence="3">Lipocalin-like domain-containing protein</fullName>
    </recommendedName>
</protein>
<comment type="caution">
    <text evidence="1">The sequence shown here is derived from an EMBL/GenBank/DDBJ whole genome shotgun (WGS) entry which is preliminary data.</text>
</comment>
<dbReference type="EMBL" id="PDUD01000033">
    <property type="protein sequence ID" value="PHN03241.1"/>
    <property type="molecule type" value="Genomic_DNA"/>
</dbReference>
<dbReference type="Proteomes" id="UP000223913">
    <property type="component" value="Unassembled WGS sequence"/>
</dbReference>
<name>A0A2D0N3Z5_FLAN2</name>
<accession>A0A2D0N3Z5</accession>
<dbReference type="AlphaFoldDB" id="A0A2D0N3Z5"/>
<keyword evidence="2" id="KW-1185">Reference proteome</keyword>
<evidence type="ECO:0000313" key="2">
    <source>
        <dbReference type="Proteomes" id="UP000223913"/>
    </source>
</evidence>
<evidence type="ECO:0008006" key="3">
    <source>
        <dbReference type="Google" id="ProtNLM"/>
    </source>
</evidence>
<evidence type="ECO:0000313" key="1">
    <source>
        <dbReference type="EMBL" id="PHN03241.1"/>
    </source>
</evidence>
<reference evidence="1 2" key="1">
    <citation type="submission" date="2017-10" db="EMBL/GenBank/DDBJ databases">
        <title>The draft genome sequence of Lewinella nigricans NBRC 102662.</title>
        <authorList>
            <person name="Wang K."/>
        </authorList>
    </citation>
    <scope>NUCLEOTIDE SEQUENCE [LARGE SCALE GENOMIC DNA]</scope>
    <source>
        <strain evidence="1 2">NBRC 102662</strain>
    </source>
</reference>
<proteinExistence type="predicted"/>